<evidence type="ECO:0000256" key="1">
    <source>
        <dbReference type="SAM" id="Phobius"/>
    </source>
</evidence>
<reference evidence="3 4" key="1">
    <citation type="submission" date="2019-05" db="EMBL/GenBank/DDBJ databases">
        <title>Panacibacter sp. strain 17mud1-8 Genome sequencing and assembly.</title>
        <authorList>
            <person name="Chhetri G."/>
        </authorList>
    </citation>
    <scope>NUCLEOTIDE SEQUENCE [LARGE SCALE GENOMIC DNA]</scope>
    <source>
        <strain evidence="3 4">17mud1-8</strain>
    </source>
</reference>
<evidence type="ECO:0000313" key="4">
    <source>
        <dbReference type="Proteomes" id="UP000305848"/>
    </source>
</evidence>
<feature type="transmembrane region" description="Helical" evidence="1">
    <location>
        <begin position="37"/>
        <end position="58"/>
    </location>
</feature>
<dbReference type="Proteomes" id="UP000305848">
    <property type="component" value="Unassembled WGS sequence"/>
</dbReference>
<organism evidence="3 4">
    <name type="scientific">Ilyomonas limi</name>
    <dbReference type="NCBI Taxonomy" id="2575867"/>
    <lineage>
        <taxon>Bacteria</taxon>
        <taxon>Pseudomonadati</taxon>
        <taxon>Bacteroidota</taxon>
        <taxon>Chitinophagia</taxon>
        <taxon>Chitinophagales</taxon>
        <taxon>Chitinophagaceae</taxon>
        <taxon>Ilyomonas</taxon>
    </lineage>
</organism>
<dbReference type="EMBL" id="SZQL01000007">
    <property type="protein sequence ID" value="TKK68600.1"/>
    <property type="molecule type" value="Genomic_DNA"/>
</dbReference>
<evidence type="ECO:0000313" key="3">
    <source>
        <dbReference type="EMBL" id="TKK68600.1"/>
    </source>
</evidence>
<dbReference type="PIRSF" id="PIRSF015921">
    <property type="entry name" value="FA_sphinglp_des"/>
    <property type="match status" value="1"/>
</dbReference>
<dbReference type="InterPro" id="IPR012171">
    <property type="entry name" value="Fatty_acid_desaturase"/>
</dbReference>
<dbReference type="CDD" id="cd03506">
    <property type="entry name" value="Delta6-FADS-like"/>
    <property type="match status" value="1"/>
</dbReference>
<feature type="domain" description="Fatty acid desaturase" evidence="2">
    <location>
        <begin position="61"/>
        <end position="334"/>
    </location>
</feature>
<sequence length="355" mass="41324">MTPKFANPKQSFHVELKKRINQYFDATGKETTGGWRLIAKALILVTSLIYIYVHLVFFTPNWPLALLYSALLGFITAAIGFNIMHDGSHGSFSKYKWLNKTASNVAEFIGASQFMWNMKHNVIHHAYANVDGIDDDIDAKPILRMAPTQKHYKIHRFQHLYFWVFYAFLHLYWTMMSDYRKYFTKKIGDIPLKKMSVKDHIAFWAFKIAHYGLFIVIPIWQVGFMNWLIGYTVFTVCVGFTISIVFQLAHTVEHTQFPVPDAVTHKLEDEWAIHQLKTTANFATRNKFISWYVGGLNFQIEHHLFPKISHIHYPAISKIIKQACKEHGVVYVEYRRMHQAVASHISFLKEMGKAS</sequence>
<comment type="caution">
    <text evidence="3">The sequence shown here is derived from an EMBL/GenBank/DDBJ whole genome shotgun (WGS) entry which is preliminary data.</text>
</comment>
<dbReference type="GO" id="GO:0016717">
    <property type="term" value="F:oxidoreductase activity, acting on paired donors, with oxidation of a pair of donors resulting in the reduction of molecular oxygen to two molecules of water"/>
    <property type="evidence" value="ECO:0007669"/>
    <property type="project" value="TreeGrafter"/>
</dbReference>
<dbReference type="InterPro" id="IPR005804">
    <property type="entry name" value="FA_desaturase_dom"/>
</dbReference>
<evidence type="ECO:0000259" key="2">
    <source>
        <dbReference type="Pfam" id="PF00487"/>
    </source>
</evidence>
<feature type="transmembrane region" description="Helical" evidence="1">
    <location>
        <begin position="160"/>
        <end position="176"/>
    </location>
</feature>
<feature type="transmembrane region" description="Helical" evidence="1">
    <location>
        <begin position="64"/>
        <end position="84"/>
    </location>
</feature>
<keyword evidence="1" id="KW-1133">Transmembrane helix</keyword>
<dbReference type="OrthoDB" id="104711at2"/>
<dbReference type="PANTHER" id="PTHR19353">
    <property type="entry name" value="FATTY ACID DESATURASE 2"/>
    <property type="match status" value="1"/>
</dbReference>
<dbReference type="RefSeq" id="WP_137261788.1">
    <property type="nucleotide sequence ID" value="NZ_SZQL01000007.1"/>
</dbReference>
<accession>A0A4U3L173</accession>
<feature type="transmembrane region" description="Helical" evidence="1">
    <location>
        <begin position="227"/>
        <end position="249"/>
    </location>
</feature>
<keyword evidence="1" id="KW-0472">Membrane</keyword>
<protein>
    <submittedName>
        <fullName evidence="3">Acyl-CoA desaturase</fullName>
    </submittedName>
</protein>
<dbReference type="AlphaFoldDB" id="A0A4U3L173"/>
<dbReference type="GO" id="GO:0008610">
    <property type="term" value="P:lipid biosynthetic process"/>
    <property type="evidence" value="ECO:0007669"/>
    <property type="project" value="UniProtKB-ARBA"/>
</dbReference>
<proteinExistence type="predicted"/>
<feature type="transmembrane region" description="Helical" evidence="1">
    <location>
        <begin position="201"/>
        <end position="220"/>
    </location>
</feature>
<dbReference type="Pfam" id="PF00487">
    <property type="entry name" value="FA_desaturase"/>
    <property type="match status" value="1"/>
</dbReference>
<keyword evidence="4" id="KW-1185">Reference proteome</keyword>
<dbReference type="PANTHER" id="PTHR19353:SF19">
    <property type="entry name" value="DELTA(5) FATTY ACID DESATURASE C-RELATED"/>
    <property type="match status" value="1"/>
</dbReference>
<dbReference type="GO" id="GO:0016020">
    <property type="term" value="C:membrane"/>
    <property type="evidence" value="ECO:0007669"/>
    <property type="project" value="TreeGrafter"/>
</dbReference>
<gene>
    <name evidence="3" type="ORF">FC093_10790</name>
</gene>
<keyword evidence="1" id="KW-0812">Transmembrane</keyword>
<name>A0A4U3L173_9BACT</name>